<keyword evidence="2" id="KW-1185">Reference proteome</keyword>
<organism evidence="1 2">
    <name type="scientific">Catharanthus roseus</name>
    <name type="common">Madagascar periwinkle</name>
    <name type="synonym">Vinca rosea</name>
    <dbReference type="NCBI Taxonomy" id="4058"/>
    <lineage>
        <taxon>Eukaryota</taxon>
        <taxon>Viridiplantae</taxon>
        <taxon>Streptophyta</taxon>
        <taxon>Embryophyta</taxon>
        <taxon>Tracheophyta</taxon>
        <taxon>Spermatophyta</taxon>
        <taxon>Magnoliopsida</taxon>
        <taxon>eudicotyledons</taxon>
        <taxon>Gunneridae</taxon>
        <taxon>Pentapetalae</taxon>
        <taxon>asterids</taxon>
        <taxon>lamiids</taxon>
        <taxon>Gentianales</taxon>
        <taxon>Apocynaceae</taxon>
        <taxon>Rauvolfioideae</taxon>
        <taxon>Vinceae</taxon>
        <taxon>Catharanthinae</taxon>
        <taxon>Catharanthus</taxon>
    </lineage>
</organism>
<protein>
    <submittedName>
        <fullName evidence="1">Uncharacterized protein</fullName>
    </submittedName>
</protein>
<sequence>MEDWLQATLVAASVGILVIFIIVIIHRCLCPRKKKETTRPDPIQNQNLQTGMSKLQQVSLHHLDRDGSNKRTTNYYVFRRGFSTKPFFNWSDHPSLITDAVENGWSRFAFTTYTSSPSIRSAMSLLGPCGGDQERGTDVEINWEVSQGSADFLQKIRLNSGLLIRTTNFSSSTMAAAKSVIRTGLPLPGPPLGNSAFPQEAYFEITILNSEKDDQEFVGKIRRGGKLEGEKIKLIQEDFNAKINIPHHHESSLVEDLNIAGKKDDGKTGGILLSIGLSCGGSLPLRLPGSYPGSIGFNSNGSVHLDGIKLVFESEKEDWGRAETVIGCGYNPIQKKVFFTVNSQLVHEIYCKSEEFGTPLYPTLAANSDITVLVNLGQSTFKYGPANLQRTPNPCFIGPLASSPVIGYDDSKELFSMGRIDSQWLNRSTTRGTNNTAASINNGAVDFDEESEGDLFEIVLDKNGKSPNINTL</sequence>
<accession>A0ACC0A480</accession>
<name>A0ACC0A480_CATRO</name>
<evidence type="ECO:0000313" key="2">
    <source>
        <dbReference type="Proteomes" id="UP001060085"/>
    </source>
</evidence>
<gene>
    <name evidence="1" type="ORF">M9H77_32454</name>
</gene>
<dbReference type="Proteomes" id="UP001060085">
    <property type="component" value="Linkage Group LG07"/>
</dbReference>
<evidence type="ECO:0000313" key="1">
    <source>
        <dbReference type="EMBL" id="KAI5655267.1"/>
    </source>
</evidence>
<proteinExistence type="predicted"/>
<comment type="caution">
    <text evidence="1">The sequence shown here is derived from an EMBL/GenBank/DDBJ whole genome shotgun (WGS) entry which is preliminary data.</text>
</comment>
<reference evidence="2" key="1">
    <citation type="journal article" date="2023" name="Nat. Plants">
        <title>Single-cell RNA sequencing provides a high-resolution roadmap for understanding the multicellular compartmentation of specialized metabolism.</title>
        <authorList>
            <person name="Sun S."/>
            <person name="Shen X."/>
            <person name="Li Y."/>
            <person name="Li Y."/>
            <person name="Wang S."/>
            <person name="Li R."/>
            <person name="Zhang H."/>
            <person name="Shen G."/>
            <person name="Guo B."/>
            <person name="Wei J."/>
            <person name="Xu J."/>
            <person name="St-Pierre B."/>
            <person name="Chen S."/>
            <person name="Sun C."/>
        </authorList>
    </citation>
    <scope>NUCLEOTIDE SEQUENCE [LARGE SCALE GENOMIC DNA]</scope>
</reference>
<dbReference type="EMBL" id="CM044707">
    <property type="protein sequence ID" value="KAI5655267.1"/>
    <property type="molecule type" value="Genomic_DNA"/>
</dbReference>